<evidence type="ECO:0000256" key="1">
    <source>
        <dbReference type="SAM" id="MobiDB-lite"/>
    </source>
</evidence>
<evidence type="ECO:0000313" key="3">
    <source>
        <dbReference type="Proteomes" id="UP001597023"/>
    </source>
</evidence>
<sequence>MIRQIQHTTAPTTATDPADHTLPLEVAHELHAPRTRAPELAPPVSRRPATRRRTPVNG</sequence>
<feature type="region of interest" description="Disordered" evidence="1">
    <location>
        <begin position="1"/>
        <end position="20"/>
    </location>
</feature>
<dbReference type="RefSeq" id="WP_381609726.1">
    <property type="nucleotide sequence ID" value="NZ_JBHTEB010000001.1"/>
</dbReference>
<reference evidence="3" key="1">
    <citation type="journal article" date="2019" name="Int. J. Syst. Evol. Microbiol.">
        <title>The Global Catalogue of Microorganisms (GCM) 10K type strain sequencing project: providing services to taxonomists for standard genome sequencing and annotation.</title>
        <authorList>
            <consortium name="The Broad Institute Genomics Platform"/>
            <consortium name="The Broad Institute Genome Sequencing Center for Infectious Disease"/>
            <person name="Wu L."/>
            <person name="Ma J."/>
        </authorList>
    </citation>
    <scope>NUCLEOTIDE SEQUENCE [LARGE SCALE GENOMIC DNA]</scope>
    <source>
        <strain evidence="3">CGMCC 4.7400</strain>
    </source>
</reference>
<feature type="region of interest" description="Disordered" evidence="1">
    <location>
        <begin position="30"/>
        <end position="58"/>
    </location>
</feature>
<name>A0ABW2W8Q7_9ACTN</name>
<feature type="compositionally biased region" description="Low complexity" evidence="1">
    <location>
        <begin position="7"/>
        <end position="16"/>
    </location>
</feature>
<proteinExistence type="predicted"/>
<comment type="caution">
    <text evidence="2">The sequence shown here is derived from an EMBL/GenBank/DDBJ whole genome shotgun (WGS) entry which is preliminary data.</text>
</comment>
<organism evidence="2 3">
    <name type="scientific">Streptomyces flavalbus</name>
    <dbReference type="NCBI Taxonomy" id="2665155"/>
    <lineage>
        <taxon>Bacteria</taxon>
        <taxon>Bacillati</taxon>
        <taxon>Actinomycetota</taxon>
        <taxon>Actinomycetes</taxon>
        <taxon>Kitasatosporales</taxon>
        <taxon>Streptomycetaceae</taxon>
        <taxon>Streptomyces</taxon>
    </lineage>
</organism>
<dbReference type="Proteomes" id="UP001597023">
    <property type="component" value="Unassembled WGS sequence"/>
</dbReference>
<dbReference type="EMBL" id="JBHTEB010000001">
    <property type="protein sequence ID" value="MFD0315883.1"/>
    <property type="molecule type" value="Genomic_DNA"/>
</dbReference>
<protein>
    <submittedName>
        <fullName evidence="2">Uncharacterized protein</fullName>
    </submittedName>
</protein>
<gene>
    <name evidence="2" type="ORF">ACFQZ6_16925</name>
</gene>
<feature type="compositionally biased region" description="Basic residues" evidence="1">
    <location>
        <begin position="48"/>
        <end position="58"/>
    </location>
</feature>
<accession>A0ABW2W8Q7</accession>
<keyword evidence="3" id="KW-1185">Reference proteome</keyword>
<evidence type="ECO:0000313" key="2">
    <source>
        <dbReference type="EMBL" id="MFD0315883.1"/>
    </source>
</evidence>